<feature type="domain" description="ABC transmembrane type-1" evidence="8">
    <location>
        <begin position="72"/>
        <end position="352"/>
    </location>
</feature>
<dbReference type="InterPro" id="IPR017871">
    <property type="entry name" value="ABC_transporter-like_CS"/>
</dbReference>
<dbReference type="PROSITE" id="PS50893">
    <property type="entry name" value="ABC_TRANSPORTER_2"/>
    <property type="match status" value="1"/>
</dbReference>
<dbReference type="Proteomes" id="UP001056109">
    <property type="component" value="Chromosome"/>
</dbReference>
<evidence type="ECO:0000256" key="5">
    <source>
        <dbReference type="SAM" id="MobiDB-lite"/>
    </source>
</evidence>
<evidence type="ECO:0000256" key="2">
    <source>
        <dbReference type="ARBA" id="ARBA00022692"/>
    </source>
</evidence>
<feature type="transmembrane region" description="Helical" evidence="6">
    <location>
        <begin position="287"/>
        <end position="314"/>
    </location>
</feature>
<gene>
    <name evidence="9" type="ORF">NG665_07080</name>
</gene>
<evidence type="ECO:0000259" key="7">
    <source>
        <dbReference type="PROSITE" id="PS50893"/>
    </source>
</evidence>
<feature type="transmembrane region" description="Helical" evidence="6">
    <location>
        <begin position="70"/>
        <end position="92"/>
    </location>
</feature>
<feature type="transmembrane region" description="Helical" evidence="6">
    <location>
        <begin position="326"/>
        <end position="351"/>
    </location>
</feature>
<keyword evidence="9" id="KW-0067">ATP-binding</keyword>
<dbReference type="RefSeq" id="WP_252673014.1">
    <property type="nucleotide sequence ID" value="NZ_CP099547.1"/>
</dbReference>
<sequence>MVAQFFRTIYTMRSPKVTNLQKKRDSSVISRTYEVGPQPKTWPQFLEFKATPNADHNSVLWSTLKANRGLLLGAFVMSVLMFVGGALIPWALGIFLDSGLEKGLTASLIPGGLLLSGVILVRALGSFSEPVLVASWMRGDFGWRRDIVGHISTIRGGGREHIPSGEIVAAVTSDTQKIGNFLYGVPATAAAALSFIVISVMMLRTNIGLGLIIVIGLPIAIFLMSLLIKPLHKRLSANREERGKLTTLASDAVVGLRVLRGVGGEDTYNERYRDQSEHVMNTGIRAAFVQAILGALTTAVPAIFTVVVISIGLWDVYDGELTYGELVAFFGYTVYLSVPVSAATQFLQVFADARVGARRVSRIMNATALTSDAGLDPNVAQPRWEGVTLTDQTSGISISPGKVSVIVSAQPEKSAQLAQRLARTDDAHPISAHWNDSAGSHTIDLTDIAVDKVRQAIVFSGATAQLFQGRLRSNLAGAYAERPLPRLVGAQMRATGDGSGSAQREHNPHPHTPSEHTLDAALSVADAHDIVLGLKDGLDDYIAERGRSLSGGQRQRIALARALVTQAPILIAVEPTSAVDSHTEMRIARALHERRSGKTTVIVSVSPIMLHQSDEVIVLNPDGSLRLRGTYAEVIADDYVHAIVHRGQEDLEDNHA</sequence>
<dbReference type="SUPFAM" id="SSF52540">
    <property type="entry name" value="P-loop containing nucleoside triphosphate hydrolases"/>
    <property type="match status" value="1"/>
</dbReference>
<dbReference type="PROSITE" id="PS00211">
    <property type="entry name" value="ABC_TRANSPORTER_1"/>
    <property type="match status" value="1"/>
</dbReference>
<dbReference type="InterPro" id="IPR027417">
    <property type="entry name" value="P-loop_NTPase"/>
</dbReference>
<evidence type="ECO:0000256" key="6">
    <source>
        <dbReference type="SAM" id="Phobius"/>
    </source>
</evidence>
<reference evidence="9" key="1">
    <citation type="submission" date="2022-06" db="EMBL/GenBank/DDBJ databases">
        <title>Complete Genome Sequence of Arcanobacterium pinnipediorum strain DSM 28752 isolated from a harbour seal.</title>
        <authorList>
            <person name="Borowiak M."/>
            <person name="Kreitlow A."/>
            <person name="Alssahen M."/>
            <person name="Malorny B."/>
            <person name="Laemmler C."/>
            <person name="Prenger-Berninghoff E."/>
            <person name="Siebert U."/>
            <person name="Ploetz M."/>
            <person name="Abdulmawjood A."/>
        </authorList>
    </citation>
    <scope>NUCLEOTIDE SEQUENCE</scope>
    <source>
        <strain evidence="9">DSM 28752</strain>
    </source>
</reference>
<evidence type="ECO:0000313" key="10">
    <source>
        <dbReference type="Proteomes" id="UP001056109"/>
    </source>
</evidence>
<name>A0ABY5AH17_9ACTO</name>
<comment type="subcellular location">
    <subcellularLocation>
        <location evidence="1">Cell membrane</location>
        <topology evidence="1">Multi-pass membrane protein</topology>
    </subcellularLocation>
</comment>
<keyword evidence="4 6" id="KW-0472">Membrane</keyword>
<accession>A0ABY5AH17</accession>
<dbReference type="PANTHER" id="PTHR43394">
    <property type="entry name" value="ATP-DEPENDENT PERMEASE MDL1, MITOCHONDRIAL"/>
    <property type="match status" value="1"/>
</dbReference>
<dbReference type="InterPro" id="IPR003439">
    <property type="entry name" value="ABC_transporter-like_ATP-bd"/>
</dbReference>
<protein>
    <submittedName>
        <fullName evidence="9">ABC transporter ATP-binding protein/permease</fullName>
    </submittedName>
</protein>
<dbReference type="EMBL" id="CP099547">
    <property type="protein sequence ID" value="USR79140.1"/>
    <property type="molecule type" value="Genomic_DNA"/>
</dbReference>
<feature type="transmembrane region" description="Helical" evidence="6">
    <location>
        <begin position="207"/>
        <end position="228"/>
    </location>
</feature>
<dbReference type="Gene3D" id="1.20.1560.10">
    <property type="entry name" value="ABC transporter type 1, transmembrane domain"/>
    <property type="match status" value="1"/>
</dbReference>
<evidence type="ECO:0000256" key="1">
    <source>
        <dbReference type="ARBA" id="ARBA00004651"/>
    </source>
</evidence>
<evidence type="ECO:0000256" key="3">
    <source>
        <dbReference type="ARBA" id="ARBA00022989"/>
    </source>
</evidence>
<evidence type="ECO:0000256" key="4">
    <source>
        <dbReference type="ARBA" id="ARBA00023136"/>
    </source>
</evidence>
<dbReference type="InterPro" id="IPR011527">
    <property type="entry name" value="ABC1_TM_dom"/>
</dbReference>
<feature type="transmembrane region" description="Helical" evidence="6">
    <location>
        <begin position="181"/>
        <end position="201"/>
    </location>
</feature>
<dbReference type="PANTHER" id="PTHR43394:SF1">
    <property type="entry name" value="ATP-BINDING CASSETTE SUB-FAMILY B MEMBER 10, MITOCHONDRIAL"/>
    <property type="match status" value="1"/>
</dbReference>
<dbReference type="SUPFAM" id="SSF90123">
    <property type="entry name" value="ABC transporter transmembrane region"/>
    <property type="match status" value="1"/>
</dbReference>
<dbReference type="InterPro" id="IPR039421">
    <property type="entry name" value="Type_1_exporter"/>
</dbReference>
<dbReference type="GO" id="GO:0005524">
    <property type="term" value="F:ATP binding"/>
    <property type="evidence" value="ECO:0007669"/>
    <property type="project" value="UniProtKB-KW"/>
</dbReference>
<dbReference type="Pfam" id="PF00005">
    <property type="entry name" value="ABC_tran"/>
    <property type="match status" value="1"/>
</dbReference>
<keyword evidence="2 6" id="KW-0812">Transmembrane</keyword>
<dbReference type="CDD" id="cd07346">
    <property type="entry name" value="ABC_6TM_exporters"/>
    <property type="match status" value="1"/>
</dbReference>
<keyword evidence="3 6" id="KW-1133">Transmembrane helix</keyword>
<evidence type="ECO:0000259" key="8">
    <source>
        <dbReference type="PROSITE" id="PS50929"/>
    </source>
</evidence>
<keyword evidence="9" id="KW-0547">Nucleotide-binding</keyword>
<dbReference type="Pfam" id="PF00664">
    <property type="entry name" value="ABC_membrane"/>
    <property type="match status" value="1"/>
</dbReference>
<keyword evidence="10" id="KW-1185">Reference proteome</keyword>
<organism evidence="9 10">
    <name type="scientific">Arcanobacterium pinnipediorum</name>
    <dbReference type="NCBI Taxonomy" id="1503041"/>
    <lineage>
        <taxon>Bacteria</taxon>
        <taxon>Bacillati</taxon>
        <taxon>Actinomycetota</taxon>
        <taxon>Actinomycetes</taxon>
        <taxon>Actinomycetales</taxon>
        <taxon>Actinomycetaceae</taxon>
        <taxon>Arcanobacterium</taxon>
    </lineage>
</organism>
<proteinExistence type="predicted"/>
<evidence type="ECO:0000313" key="9">
    <source>
        <dbReference type="EMBL" id="USR79140.1"/>
    </source>
</evidence>
<dbReference type="Gene3D" id="3.40.50.300">
    <property type="entry name" value="P-loop containing nucleotide triphosphate hydrolases"/>
    <property type="match status" value="1"/>
</dbReference>
<feature type="domain" description="ABC transporter" evidence="7">
    <location>
        <begin position="374"/>
        <end position="647"/>
    </location>
</feature>
<dbReference type="PROSITE" id="PS50929">
    <property type="entry name" value="ABC_TM1F"/>
    <property type="match status" value="1"/>
</dbReference>
<feature type="transmembrane region" description="Helical" evidence="6">
    <location>
        <begin position="104"/>
        <end position="125"/>
    </location>
</feature>
<feature type="region of interest" description="Disordered" evidence="5">
    <location>
        <begin position="492"/>
        <end position="515"/>
    </location>
</feature>
<feature type="compositionally biased region" description="Basic and acidic residues" evidence="5">
    <location>
        <begin position="503"/>
        <end position="515"/>
    </location>
</feature>
<dbReference type="InterPro" id="IPR036640">
    <property type="entry name" value="ABC1_TM_sf"/>
</dbReference>